<dbReference type="NCBIfam" id="TIGR01549">
    <property type="entry name" value="HAD-SF-IA-v1"/>
    <property type="match status" value="1"/>
</dbReference>
<reference evidence="1 2" key="1">
    <citation type="submission" date="2015-09" db="EMBL/GenBank/DDBJ databases">
        <authorList>
            <consortium name="Pathogen Informatics"/>
        </authorList>
    </citation>
    <scope>NUCLEOTIDE SEQUENCE [LARGE SCALE GENOMIC DNA]</scope>
    <source>
        <strain evidence="1 2">2789STDY5834928</strain>
    </source>
</reference>
<dbReference type="EMBL" id="CZBY01000026">
    <property type="protein sequence ID" value="CUQ91789.1"/>
    <property type="molecule type" value="Genomic_DNA"/>
</dbReference>
<dbReference type="SUPFAM" id="SSF56784">
    <property type="entry name" value="HAD-like"/>
    <property type="match status" value="1"/>
</dbReference>
<dbReference type="InterPro" id="IPR041492">
    <property type="entry name" value="HAD_2"/>
</dbReference>
<dbReference type="STRING" id="39492.ERS852540_02400"/>
<dbReference type="PANTHER" id="PTHR43434">
    <property type="entry name" value="PHOSPHOGLYCOLATE PHOSPHATASE"/>
    <property type="match status" value="1"/>
</dbReference>
<gene>
    <name evidence="1" type="primary">gph_3</name>
    <name evidence="1" type="ORF">ERS852540_02400</name>
</gene>
<protein>
    <submittedName>
        <fullName evidence="1">Phosphoglycolate phosphatase</fullName>
        <ecNumber evidence="1">3.1.3.18</ecNumber>
    </submittedName>
</protein>
<dbReference type="SFLD" id="SFLDS00003">
    <property type="entry name" value="Haloacid_Dehalogenase"/>
    <property type="match status" value="1"/>
</dbReference>
<dbReference type="InterPro" id="IPR023214">
    <property type="entry name" value="HAD_sf"/>
</dbReference>
<dbReference type="GO" id="GO:0005829">
    <property type="term" value="C:cytosol"/>
    <property type="evidence" value="ECO:0007669"/>
    <property type="project" value="TreeGrafter"/>
</dbReference>
<organism evidence="1 2">
    <name type="scientific">[Eubacterium] siraeum</name>
    <dbReference type="NCBI Taxonomy" id="39492"/>
    <lineage>
        <taxon>Bacteria</taxon>
        <taxon>Bacillati</taxon>
        <taxon>Bacillota</taxon>
        <taxon>Clostridia</taxon>
        <taxon>Eubacteriales</taxon>
        <taxon>Oscillospiraceae</taxon>
        <taxon>Oscillospiraceae incertae sedis</taxon>
    </lineage>
</organism>
<dbReference type="Pfam" id="PF13419">
    <property type="entry name" value="HAD_2"/>
    <property type="match status" value="1"/>
</dbReference>
<proteinExistence type="predicted"/>
<name>A0A175A477_9FIRM</name>
<dbReference type="PROSITE" id="PS01228">
    <property type="entry name" value="COF_1"/>
    <property type="match status" value="1"/>
</dbReference>
<dbReference type="AlphaFoldDB" id="A0A175A477"/>
<dbReference type="EC" id="3.1.3.18" evidence="1"/>
<evidence type="ECO:0000313" key="2">
    <source>
        <dbReference type="Proteomes" id="UP000095662"/>
    </source>
</evidence>
<dbReference type="InterPro" id="IPR006439">
    <property type="entry name" value="HAD-SF_hydro_IA"/>
</dbReference>
<dbReference type="PANTHER" id="PTHR43434:SF1">
    <property type="entry name" value="PHOSPHOGLYCOLATE PHOSPHATASE"/>
    <property type="match status" value="1"/>
</dbReference>
<sequence length="216" mass="23935">MSCKALIFDLDGTLLNTIDDLGDSANHILCKLGFPTHTIEEYKYFVGNGIPKLIERCLPPDRQEYKEQALAMFMEYYSAHSEDKTAVYDGIPELLRSAREKGMKLGVITNKAHDIAQQVVPHFLGGGVFDYIRGLDDRIKAKPCPDGALDVAEKLGVQPCEVLYIGDSGVDMQTALNAGFTSCGVLWGFRTEKELRDNGAKYIARKPADILEIMSK</sequence>
<evidence type="ECO:0000313" key="1">
    <source>
        <dbReference type="EMBL" id="CUQ91789.1"/>
    </source>
</evidence>
<dbReference type="SFLD" id="SFLDG01129">
    <property type="entry name" value="C1.5:_HAD__Beta-PGM__Phosphata"/>
    <property type="match status" value="1"/>
</dbReference>
<accession>A0A175A477</accession>
<dbReference type="InterPro" id="IPR050155">
    <property type="entry name" value="HAD-like_hydrolase_sf"/>
</dbReference>
<dbReference type="InterPro" id="IPR036412">
    <property type="entry name" value="HAD-like_sf"/>
</dbReference>
<dbReference type="GO" id="GO:0006281">
    <property type="term" value="P:DNA repair"/>
    <property type="evidence" value="ECO:0007669"/>
    <property type="project" value="TreeGrafter"/>
</dbReference>
<dbReference type="OrthoDB" id="9807630at2"/>
<dbReference type="InterPro" id="IPR023198">
    <property type="entry name" value="PGP-like_dom2"/>
</dbReference>
<dbReference type="Proteomes" id="UP000095662">
    <property type="component" value="Unassembled WGS sequence"/>
</dbReference>
<dbReference type="SFLD" id="SFLDG01135">
    <property type="entry name" value="C1.5.6:_HAD__Beta-PGM__Phospha"/>
    <property type="match status" value="1"/>
</dbReference>
<dbReference type="Gene3D" id="1.10.150.240">
    <property type="entry name" value="Putative phosphatase, domain 2"/>
    <property type="match status" value="1"/>
</dbReference>
<dbReference type="Gene3D" id="3.40.50.1000">
    <property type="entry name" value="HAD superfamily/HAD-like"/>
    <property type="match status" value="1"/>
</dbReference>
<keyword evidence="1" id="KW-0378">Hydrolase</keyword>
<dbReference type="GO" id="GO:0008967">
    <property type="term" value="F:phosphoglycolate phosphatase activity"/>
    <property type="evidence" value="ECO:0007669"/>
    <property type="project" value="UniProtKB-EC"/>
</dbReference>